<dbReference type="InterPro" id="IPR001202">
    <property type="entry name" value="WW_dom"/>
</dbReference>
<proteinExistence type="predicted"/>
<sequence>MVQYQSDTLPFFPDPWFASVVTYASGIQITQCCVYSKCQDSRNIKIHMIVSLPSSALLIPPMWQKSTRLQSPYRENILSCLLRALRTIWELGFLVHCDLTTHGQMPDHPSWVPNWSTWRPIRLIPDAFALGRNGFRMRTLADARLIVPGVLCGVVEEVSDCAPMEGGLRATLRLWERTAKIATEKLSEEFIMALACGYYREDWPATLAPSLRQVSEPYHDENREPIVNETIRSRSIFICEISRVGICSSEAIAGERCWTGNVYILRLTRLSFTTTTPSRSPQAAIIAHFLTWSIGDILRVILGARDPLLLRPADCAQGAVTYQVVGPTYVSDLAHTEALLGPVPREYRAYICNDWEGIMIQGYTELKTGTRIYDDPRMGPLLDGWAFAKEYKPTEKELREFVNTKTGEKSWFDPRLSVPELRKGNVDIQEFVLV</sequence>
<evidence type="ECO:0000313" key="2">
    <source>
        <dbReference type="EMBL" id="KAF1966402.1"/>
    </source>
</evidence>
<keyword evidence="3" id="KW-1185">Reference proteome</keyword>
<dbReference type="EMBL" id="ML976746">
    <property type="protein sequence ID" value="KAF1966402.1"/>
    <property type="molecule type" value="Genomic_DNA"/>
</dbReference>
<accession>A0A6A5URK8</accession>
<reference evidence="2" key="1">
    <citation type="journal article" date="2020" name="Stud. Mycol.">
        <title>101 Dothideomycetes genomes: a test case for predicting lifestyles and emergence of pathogens.</title>
        <authorList>
            <person name="Haridas S."/>
            <person name="Albert R."/>
            <person name="Binder M."/>
            <person name="Bloem J."/>
            <person name="Labutti K."/>
            <person name="Salamov A."/>
            <person name="Andreopoulos B."/>
            <person name="Baker S."/>
            <person name="Barry K."/>
            <person name="Bills G."/>
            <person name="Bluhm B."/>
            <person name="Cannon C."/>
            <person name="Castanera R."/>
            <person name="Culley D."/>
            <person name="Daum C."/>
            <person name="Ezra D."/>
            <person name="Gonzalez J."/>
            <person name="Henrissat B."/>
            <person name="Kuo A."/>
            <person name="Liang C."/>
            <person name="Lipzen A."/>
            <person name="Lutzoni F."/>
            <person name="Magnuson J."/>
            <person name="Mondo S."/>
            <person name="Nolan M."/>
            <person name="Ohm R."/>
            <person name="Pangilinan J."/>
            <person name="Park H.-J."/>
            <person name="Ramirez L."/>
            <person name="Alfaro M."/>
            <person name="Sun H."/>
            <person name="Tritt A."/>
            <person name="Yoshinaga Y."/>
            <person name="Zwiers L.-H."/>
            <person name="Turgeon B."/>
            <person name="Goodwin S."/>
            <person name="Spatafora J."/>
            <person name="Crous P."/>
            <person name="Grigoriev I."/>
        </authorList>
    </citation>
    <scope>NUCLEOTIDE SEQUENCE</scope>
    <source>
        <strain evidence="2">CBS 107.79</strain>
    </source>
</reference>
<dbReference type="Proteomes" id="UP000800036">
    <property type="component" value="Unassembled WGS sequence"/>
</dbReference>
<dbReference type="PROSITE" id="PS50020">
    <property type="entry name" value="WW_DOMAIN_2"/>
    <property type="match status" value="1"/>
</dbReference>
<protein>
    <recommendedName>
        <fullName evidence="1">WW domain-containing protein</fullName>
    </recommendedName>
</protein>
<name>A0A6A5URK8_9PLEO</name>
<dbReference type="AlphaFoldDB" id="A0A6A5URK8"/>
<feature type="domain" description="WW" evidence="1">
    <location>
        <begin position="379"/>
        <end position="416"/>
    </location>
</feature>
<evidence type="ECO:0000259" key="1">
    <source>
        <dbReference type="PROSITE" id="PS50020"/>
    </source>
</evidence>
<evidence type="ECO:0000313" key="3">
    <source>
        <dbReference type="Proteomes" id="UP000800036"/>
    </source>
</evidence>
<organism evidence="2 3">
    <name type="scientific">Bimuria novae-zelandiae CBS 107.79</name>
    <dbReference type="NCBI Taxonomy" id="1447943"/>
    <lineage>
        <taxon>Eukaryota</taxon>
        <taxon>Fungi</taxon>
        <taxon>Dikarya</taxon>
        <taxon>Ascomycota</taxon>
        <taxon>Pezizomycotina</taxon>
        <taxon>Dothideomycetes</taxon>
        <taxon>Pleosporomycetidae</taxon>
        <taxon>Pleosporales</taxon>
        <taxon>Massarineae</taxon>
        <taxon>Didymosphaeriaceae</taxon>
        <taxon>Bimuria</taxon>
    </lineage>
</organism>
<gene>
    <name evidence="2" type="ORF">BU23DRAFT_663119</name>
</gene>
<dbReference type="OrthoDB" id="4850726at2759"/>